<dbReference type="InterPro" id="IPR002110">
    <property type="entry name" value="Ankyrin_rpt"/>
</dbReference>
<dbReference type="Proteomes" id="UP000289886">
    <property type="component" value="Unassembled WGS sequence"/>
</dbReference>
<feature type="compositionally biased region" description="Gly residues" evidence="4">
    <location>
        <begin position="693"/>
        <end position="706"/>
    </location>
</feature>
<feature type="repeat" description="ANK" evidence="3">
    <location>
        <begin position="361"/>
        <end position="383"/>
    </location>
</feature>
<dbReference type="AlphaFoldDB" id="A0A662YL32"/>
<feature type="domain" description="Myb/SANT-like DNA-binding" evidence="5">
    <location>
        <begin position="547"/>
        <end position="621"/>
    </location>
</feature>
<dbReference type="InterPro" id="IPR028002">
    <property type="entry name" value="Myb_DNA-bind_5"/>
</dbReference>
<feature type="region of interest" description="Disordered" evidence="4">
    <location>
        <begin position="1"/>
        <end position="94"/>
    </location>
</feature>
<sequence>MSSLSHGNSVTAPKEKLCYPPPTVKKLLEQKRKRETTSASTGTPAAGPSVPTPVQAIQPGQSSFPESMGAAGPVPQTGFNEWQQSQQSPPTQQNYYPQEEYFHYSPPIPGTYPPMSSSYGPVQTPPELHHFDEHVSSPLAAMALPQASSFHWPQQTGGQCQGTSGIHLFGASAMQMDGGQLEAARMFIQRLDISKKVWQDEDGDTILHIYTAKGLREFAYAAAEHLRELGKLDSKEHKGKTPLLVAVTANQPAIVQDLISLGADVNACDIKGQTALHLAATYGFPAVMQAVLYGGLSMPVDLEIRNFEGLTPLHCAVISHSSTLKSLASQPDVQSQAQDKLSCIHLLLQHGASPISQDIKSNKTALHLAVKEGNLPLVQFLLELNYPEMYNFVNMKAHGNTALHMAAGLHGHCYQEDIVRLLLSRGADPSIRNLENDQAAHLLQPGERGEQGSVNAPLLGNKGCPAMDSVYIKQEAPEWESVFIKKEESGLEPARIEQEELSGDVSTAIEKEVPELGIAQGNRLLPDFSKLSCEYRSSGLLPTDLKRRHRFSEEEDIVLKEAVALRHNQLYGRESCRLGRGGKKKLWQEIASHVNNVAEHRRKPDDVRRRFEFIRNKLRSRAGHLATGGVSRGSAVPNGRRSPDTTSDELTPLEEELMMGVSNAVDILTEWRARPQSAQATVSQQKSSLGRVRGSGEGQEGYGVHGALGAKSSSPQPHQNDPGSAVERGSLLERNYTMEAIQEARLQELRAIRQVLERMEEKQSAFLGAIASRQNEELETRQALVQAIGSIGTMMNRYFEHLIQNSNRDQNERVPSTSHTEL</sequence>
<evidence type="ECO:0000313" key="6">
    <source>
        <dbReference type="EMBL" id="RXM97169.1"/>
    </source>
</evidence>
<accession>A0A662YL32</accession>
<dbReference type="Pfam" id="PF12796">
    <property type="entry name" value="Ank_2"/>
    <property type="match status" value="2"/>
</dbReference>
<feature type="region of interest" description="Disordered" evidence="4">
    <location>
        <begin position="676"/>
        <end position="726"/>
    </location>
</feature>
<dbReference type="PANTHER" id="PTHR24124">
    <property type="entry name" value="ANKYRIN REPEAT FAMILY A"/>
    <property type="match status" value="1"/>
</dbReference>
<evidence type="ECO:0000256" key="2">
    <source>
        <dbReference type="ARBA" id="ARBA00023043"/>
    </source>
</evidence>
<dbReference type="InterPro" id="IPR036770">
    <property type="entry name" value="Ankyrin_rpt-contain_sf"/>
</dbReference>
<organism evidence="6 7">
    <name type="scientific">Acipenser ruthenus</name>
    <name type="common">Sterlet sturgeon</name>
    <dbReference type="NCBI Taxonomy" id="7906"/>
    <lineage>
        <taxon>Eukaryota</taxon>
        <taxon>Metazoa</taxon>
        <taxon>Chordata</taxon>
        <taxon>Craniata</taxon>
        <taxon>Vertebrata</taxon>
        <taxon>Euteleostomi</taxon>
        <taxon>Actinopterygii</taxon>
        <taxon>Chondrostei</taxon>
        <taxon>Acipenseriformes</taxon>
        <taxon>Acipenseridae</taxon>
        <taxon>Acipenser</taxon>
    </lineage>
</organism>
<dbReference type="SUPFAM" id="SSF48403">
    <property type="entry name" value="Ankyrin repeat"/>
    <property type="match status" value="1"/>
</dbReference>
<proteinExistence type="predicted"/>
<evidence type="ECO:0000313" key="7">
    <source>
        <dbReference type="Proteomes" id="UP000289886"/>
    </source>
</evidence>
<dbReference type="EMBL" id="SCEB01001224">
    <property type="protein sequence ID" value="RXM97169.1"/>
    <property type="molecule type" value="Genomic_DNA"/>
</dbReference>
<feature type="repeat" description="ANK" evidence="3">
    <location>
        <begin position="238"/>
        <end position="270"/>
    </location>
</feature>
<dbReference type="PROSITE" id="PS50088">
    <property type="entry name" value="ANK_REPEAT"/>
    <property type="match status" value="3"/>
</dbReference>
<dbReference type="Gene3D" id="1.25.40.20">
    <property type="entry name" value="Ankyrin repeat-containing domain"/>
    <property type="match status" value="1"/>
</dbReference>
<keyword evidence="2 3" id="KW-0040">ANK repeat</keyword>
<gene>
    <name evidence="6" type="ORF">EOD39_14762</name>
</gene>
<feature type="repeat" description="ANK" evidence="3">
    <location>
        <begin position="398"/>
        <end position="434"/>
    </location>
</feature>
<dbReference type="GO" id="GO:0010468">
    <property type="term" value="P:regulation of gene expression"/>
    <property type="evidence" value="ECO:0007669"/>
    <property type="project" value="TreeGrafter"/>
</dbReference>
<name>A0A662YL32_ACIRT</name>
<evidence type="ECO:0000256" key="3">
    <source>
        <dbReference type="PROSITE-ProRule" id="PRU00023"/>
    </source>
</evidence>
<dbReference type="PANTHER" id="PTHR24124:SF7">
    <property type="entry name" value="NF-KAPPA-B INHIBITOR DELTA"/>
    <property type="match status" value="1"/>
</dbReference>
<protein>
    <submittedName>
        <fullName evidence="6">NF-kappa-B inhibitor delta</fullName>
    </submittedName>
</protein>
<feature type="compositionally biased region" description="Low complexity" evidence="4">
    <location>
        <begin position="37"/>
        <end position="49"/>
    </location>
</feature>
<dbReference type="Gene3D" id="1.10.10.60">
    <property type="entry name" value="Homeodomain-like"/>
    <property type="match status" value="1"/>
</dbReference>
<keyword evidence="1" id="KW-0677">Repeat</keyword>
<dbReference type="SMART" id="SM00248">
    <property type="entry name" value="ANK"/>
    <property type="match status" value="6"/>
</dbReference>
<feature type="compositionally biased region" description="Polar residues" evidence="4">
    <location>
        <begin position="676"/>
        <end position="688"/>
    </location>
</feature>
<dbReference type="Pfam" id="PF13873">
    <property type="entry name" value="Myb_DNA-bind_5"/>
    <property type="match status" value="1"/>
</dbReference>
<feature type="compositionally biased region" description="Polar residues" evidence="4">
    <location>
        <begin position="1"/>
        <end position="11"/>
    </location>
</feature>
<feature type="compositionally biased region" description="Low complexity" evidence="4">
    <location>
        <begin position="83"/>
        <end position="94"/>
    </location>
</feature>
<reference evidence="6 7" key="1">
    <citation type="submission" date="2019-01" db="EMBL/GenBank/DDBJ databases">
        <title>Draft Genome and Complete Hox-Cluster Characterization of the Sterlet Sturgeon (Acipenser ruthenus).</title>
        <authorList>
            <person name="Wei Q."/>
        </authorList>
    </citation>
    <scope>NUCLEOTIDE SEQUENCE [LARGE SCALE GENOMIC DNA]</scope>
    <source>
        <strain evidence="6">WHYD16114868_AA</strain>
        <tissue evidence="6">Blood</tissue>
    </source>
</reference>
<dbReference type="PRINTS" id="PR01415">
    <property type="entry name" value="ANKYRIN"/>
</dbReference>
<evidence type="ECO:0000256" key="1">
    <source>
        <dbReference type="ARBA" id="ARBA00022737"/>
    </source>
</evidence>
<evidence type="ECO:0000256" key="4">
    <source>
        <dbReference type="SAM" id="MobiDB-lite"/>
    </source>
</evidence>
<keyword evidence="7" id="KW-1185">Reference proteome</keyword>
<dbReference type="PROSITE" id="PS50297">
    <property type="entry name" value="ANK_REP_REGION"/>
    <property type="match status" value="3"/>
</dbReference>
<dbReference type="FunFam" id="1.25.40.20:FF:000097">
    <property type="entry name" value="NF-kappa-B inhibitor zeta isoform X1"/>
    <property type="match status" value="1"/>
</dbReference>
<evidence type="ECO:0000259" key="5">
    <source>
        <dbReference type="Pfam" id="PF13873"/>
    </source>
</evidence>
<feature type="compositionally biased region" description="Polar residues" evidence="4">
    <location>
        <begin position="711"/>
        <end position="722"/>
    </location>
</feature>
<feature type="compositionally biased region" description="Basic and acidic residues" evidence="4">
    <location>
        <begin position="26"/>
        <end position="36"/>
    </location>
</feature>
<comment type="caution">
    <text evidence="6">The sequence shown here is derived from an EMBL/GenBank/DDBJ whole genome shotgun (WGS) entry which is preliminary data.</text>
</comment>
<feature type="region of interest" description="Disordered" evidence="4">
    <location>
        <begin position="624"/>
        <end position="648"/>
    </location>
</feature>
<dbReference type="GO" id="GO:0005634">
    <property type="term" value="C:nucleus"/>
    <property type="evidence" value="ECO:0007669"/>
    <property type="project" value="TreeGrafter"/>
</dbReference>